<evidence type="ECO:0000313" key="1">
    <source>
        <dbReference type="EMBL" id="KAI4863032.1"/>
    </source>
</evidence>
<keyword evidence="2" id="KW-1185">Reference proteome</keyword>
<dbReference type="Proteomes" id="UP001497700">
    <property type="component" value="Unassembled WGS sequence"/>
</dbReference>
<name>A0ACB9YUE6_9PEZI</name>
<dbReference type="EMBL" id="MU393513">
    <property type="protein sequence ID" value="KAI4863032.1"/>
    <property type="molecule type" value="Genomic_DNA"/>
</dbReference>
<sequence length="1072" mass="119633">MSQYTTSKMDRPEPGLIKWSPNPAYDTFLHVNLQHRVVQLYEPTGLAQPGNFQYEKSSKYDEIPPLTTYDWAPAHPGLVAIGTATGTVDLINLHNDSSSHLELPIRITRTCQAVAFNTGTLLAVGLERVRNDQCLKIFDVNRLTALEPGTSWTSLEGSMNPVIGLEPSISISSTKFFEDSPQVLVAGIKNQGIRIYDLRDPQGAVINYQTKCNNNLAIDYADQNYFASSSLDKPGLVVWDRRATSRPSSSRFYLDAVDTEDLPWGAALNIDKAIDVKDANFQDRGSLIRSLRFCRDRSGLIAVLSRTGQLKVLDTKKEFTPQDVHDKDSPEILEVRKSYELDMSYAKERKDDRIVSFDWLNLDSPALTPRAIVLRANGTFEILEKPSYTSEHIYKMVPWRVPHRGLEGGTSYHSFMQFDATQYPEMMGSLNIDKAVVDKSLFGSQKDSTNVVVQQALLTPPPALDPISDLEASNEPLPELFTNASKISDKLRGLRKYSTDILKAQKQLNDKAQGRSSVEKLDQSLTDLSIKGNILPSNRQLHEQLLISTRDTKGFPKDAQVVLDHAMLLRSKEKYLFDYTANKDIVADDPWLGELWDWVAGAEEAASDMGMVAQGIDLSYLGVYNIWIGDLGLNSAVRLADGMKLPDASTWERCLRDINETTRQPKYDGVNSKKFAHRQAALRICGWGRSADSRQSDHANTPPSERNSSWYTMATARALFGGDFEKAVQILKGASTQYPELFFVSLALQLKSQGNKSVDQGQLDFDDAVASKTDPYLRAISSLIATNNWEHIANQESLPLRERTFVALRYFDDTKLTKWLDKELAKAIETGDIEGIVLTGITDKLVDIFAKYIEKFNDVQTATLVLSICAPRYINDYRCRTWRNAYRAYLQRHKAFMQRTKFEVESTKKSKRGGVPTITPPSRQIALRCVYCDAEYELSKAAGGGGGGGGGSGTGVGTGLLSSSKGQQQKTSTNPLTATNISAGVSCPNCGRHLPRCVVCLEVVGVPRSDRPEASPDPHVRVAARFPTFCLRCEHVLHLDHARQWFARHVECPVPECRCRCNFRANPELNYH</sequence>
<organism evidence="1 2">
    <name type="scientific">Hypoxylon rubiginosum</name>
    <dbReference type="NCBI Taxonomy" id="110542"/>
    <lineage>
        <taxon>Eukaryota</taxon>
        <taxon>Fungi</taxon>
        <taxon>Dikarya</taxon>
        <taxon>Ascomycota</taxon>
        <taxon>Pezizomycotina</taxon>
        <taxon>Sordariomycetes</taxon>
        <taxon>Xylariomycetidae</taxon>
        <taxon>Xylariales</taxon>
        <taxon>Hypoxylaceae</taxon>
        <taxon>Hypoxylon</taxon>
    </lineage>
</organism>
<protein>
    <submittedName>
        <fullName evidence="1">Uncharacterized protein</fullName>
    </submittedName>
</protein>
<accession>A0ACB9YUE6</accession>
<proteinExistence type="predicted"/>
<evidence type="ECO:0000313" key="2">
    <source>
        <dbReference type="Proteomes" id="UP001497700"/>
    </source>
</evidence>
<reference evidence="1 2" key="1">
    <citation type="journal article" date="2022" name="New Phytol.">
        <title>Ecological generalism drives hyperdiversity of secondary metabolite gene clusters in xylarialean endophytes.</title>
        <authorList>
            <person name="Franco M.E.E."/>
            <person name="Wisecaver J.H."/>
            <person name="Arnold A.E."/>
            <person name="Ju Y.M."/>
            <person name="Slot J.C."/>
            <person name="Ahrendt S."/>
            <person name="Moore L.P."/>
            <person name="Eastman K.E."/>
            <person name="Scott K."/>
            <person name="Konkel Z."/>
            <person name="Mondo S.J."/>
            <person name="Kuo A."/>
            <person name="Hayes R.D."/>
            <person name="Haridas S."/>
            <person name="Andreopoulos B."/>
            <person name="Riley R."/>
            <person name="LaButti K."/>
            <person name="Pangilinan J."/>
            <person name="Lipzen A."/>
            <person name="Amirebrahimi M."/>
            <person name="Yan J."/>
            <person name="Adam C."/>
            <person name="Keymanesh K."/>
            <person name="Ng V."/>
            <person name="Louie K."/>
            <person name="Northen T."/>
            <person name="Drula E."/>
            <person name="Henrissat B."/>
            <person name="Hsieh H.M."/>
            <person name="Youens-Clark K."/>
            <person name="Lutzoni F."/>
            <person name="Miadlikowska J."/>
            <person name="Eastwood D.C."/>
            <person name="Hamelin R.C."/>
            <person name="Grigoriev I.V."/>
            <person name="U'Ren J.M."/>
        </authorList>
    </citation>
    <scope>NUCLEOTIDE SEQUENCE [LARGE SCALE GENOMIC DNA]</scope>
    <source>
        <strain evidence="1 2">CBS 119005</strain>
    </source>
</reference>
<comment type="caution">
    <text evidence="1">The sequence shown here is derived from an EMBL/GenBank/DDBJ whole genome shotgun (WGS) entry which is preliminary data.</text>
</comment>
<gene>
    <name evidence="1" type="ORF">F4820DRAFT_390443</name>
</gene>